<accession>A0A1F6LL39</accession>
<dbReference type="EMBL" id="MFPS01000003">
    <property type="protein sequence ID" value="OGH60035.1"/>
    <property type="molecule type" value="Genomic_DNA"/>
</dbReference>
<dbReference type="AlphaFoldDB" id="A0A1F6LL39"/>
<evidence type="ECO:0000313" key="1">
    <source>
        <dbReference type="EMBL" id="OGH60035.1"/>
    </source>
</evidence>
<gene>
    <name evidence="1" type="ORF">A2725_00080</name>
</gene>
<proteinExistence type="predicted"/>
<dbReference type="Proteomes" id="UP000177067">
    <property type="component" value="Unassembled WGS sequence"/>
</dbReference>
<sequence length="67" mass="7820">MRDEQLDREVDFLRKIENVLIRLGKCKNSTQAAVMIYDRIMQWTNGCPEIARKCFEAFLRANANVSV</sequence>
<comment type="caution">
    <text evidence="1">The sequence shown here is derived from an EMBL/GenBank/DDBJ whole genome shotgun (WGS) entry which is preliminary data.</text>
</comment>
<evidence type="ECO:0000313" key="2">
    <source>
        <dbReference type="Proteomes" id="UP000177067"/>
    </source>
</evidence>
<name>A0A1F6LL39_9BACT</name>
<protein>
    <submittedName>
        <fullName evidence="1">Uncharacterized protein</fullName>
    </submittedName>
</protein>
<reference evidence="1 2" key="1">
    <citation type="journal article" date="2016" name="Nat. Commun.">
        <title>Thousands of microbial genomes shed light on interconnected biogeochemical processes in an aquifer system.</title>
        <authorList>
            <person name="Anantharaman K."/>
            <person name="Brown C.T."/>
            <person name="Hug L.A."/>
            <person name="Sharon I."/>
            <person name="Castelle C.J."/>
            <person name="Probst A.J."/>
            <person name="Thomas B.C."/>
            <person name="Singh A."/>
            <person name="Wilkins M.J."/>
            <person name="Karaoz U."/>
            <person name="Brodie E.L."/>
            <person name="Williams K.H."/>
            <person name="Hubbard S.S."/>
            <person name="Banfield J.F."/>
        </authorList>
    </citation>
    <scope>NUCLEOTIDE SEQUENCE [LARGE SCALE GENOMIC DNA]</scope>
</reference>
<organism evidence="1 2">
    <name type="scientific">Candidatus Magasanikbacteria bacterium RIFCSPHIGHO2_01_FULL_33_34</name>
    <dbReference type="NCBI Taxonomy" id="1798671"/>
    <lineage>
        <taxon>Bacteria</taxon>
        <taxon>Candidatus Magasanikiibacteriota</taxon>
    </lineage>
</organism>